<comment type="similarity">
    <text evidence="9">Belongs to the bacterial CoaD family.</text>
</comment>
<comment type="subunit">
    <text evidence="9">Homohexamer.</text>
</comment>
<feature type="binding site" evidence="9">
    <location>
        <position position="100"/>
    </location>
    <ligand>
        <name>substrate</name>
    </ligand>
</feature>
<comment type="pathway">
    <text evidence="9">Cofactor biosynthesis; coenzyme A biosynthesis; CoA from (R)-pantothenate: step 4/5.</text>
</comment>
<evidence type="ECO:0000256" key="7">
    <source>
        <dbReference type="ARBA" id="ARBA00022993"/>
    </source>
</evidence>
<evidence type="ECO:0000256" key="1">
    <source>
        <dbReference type="ARBA" id="ARBA00022490"/>
    </source>
</evidence>
<evidence type="ECO:0000313" key="12">
    <source>
        <dbReference type="Proteomes" id="UP000189796"/>
    </source>
</evidence>
<feature type="binding site" evidence="9">
    <location>
        <position position="31"/>
    </location>
    <ligand>
        <name>substrate</name>
    </ligand>
</feature>
<dbReference type="NCBIfam" id="TIGR01510">
    <property type="entry name" value="coaD_prev_kdtB"/>
    <property type="match status" value="1"/>
</dbReference>
<protein>
    <recommendedName>
        <fullName evidence="9">Phosphopantetheine adenylyltransferase</fullName>
        <ecNumber evidence="9">2.7.7.3</ecNumber>
    </recommendedName>
    <alternativeName>
        <fullName evidence="9">Dephospho-CoA pyrophosphorylase</fullName>
    </alternativeName>
    <alternativeName>
        <fullName evidence="9">Pantetheine-phosphate adenylyltransferase</fullName>
        <shortName evidence="9">PPAT</shortName>
    </alternativeName>
</protein>
<evidence type="ECO:0000256" key="3">
    <source>
        <dbReference type="ARBA" id="ARBA00022695"/>
    </source>
</evidence>
<dbReference type="UniPathway" id="UPA00241">
    <property type="reaction ID" value="UER00355"/>
</dbReference>
<keyword evidence="5 9" id="KW-0067">ATP-binding</keyword>
<keyword evidence="3 9" id="KW-0548">Nucleotidyltransferase</keyword>
<dbReference type="Pfam" id="PF01467">
    <property type="entry name" value="CTP_transf_like"/>
    <property type="match status" value="1"/>
</dbReference>
<dbReference type="GO" id="GO:0004595">
    <property type="term" value="F:pantetheine-phosphate adenylyltransferase activity"/>
    <property type="evidence" value="ECO:0007669"/>
    <property type="project" value="UniProtKB-UniRule"/>
</dbReference>
<feature type="site" description="Transition state stabilizer" evidence="9">
    <location>
        <position position="39"/>
    </location>
</feature>
<dbReference type="Proteomes" id="UP000189796">
    <property type="component" value="Chromosome I"/>
</dbReference>
<evidence type="ECO:0000256" key="8">
    <source>
        <dbReference type="ARBA" id="ARBA00029346"/>
    </source>
</evidence>
<proteinExistence type="inferred from homology"/>
<dbReference type="SUPFAM" id="SSF52374">
    <property type="entry name" value="Nucleotidylyl transferase"/>
    <property type="match status" value="1"/>
</dbReference>
<feature type="binding site" evidence="9">
    <location>
        <position position="63"/>
    </location>
    <ligand>
        <name>substrate</name>
    </ligand>
</feature>
<feature type="binding site" evidence="9">
    <location>
        <position position="125"/>
    </location>
    <ligand>
        <name>ATP</name>
        <dbReference type="ChEBI" id="CHEBI:30616"/>
    </ligand>
</feature>
<evidence type="ECO:0000256" key="4">
    <source>
        <dbReference type="ARBA" id="ARBA00022741"/>
    </source>
</evidence>
<dbReference type="PANTHER" id="PTHR21342:SF1">
    <property type="entry name" value="PHOSPHOPANTETHEINE ADENYLYLTRANSFERASE"/>
    <property type="match status" value="1"/>
</dbReference>
<evidence type="ECO:0000256" key="9">
    <source>
        <dbReference type="HAMAP-Rule" id="MF_00151"/>
    </source>
</evidence>
<comment type="cofactor">
    <cofactor evidence="9">
        <name>Mg(2+)</name>
        <dbReference type="ChEBI" id="CHEBI:18420"/>
    </cofactor>
</comment>
<dbReference type="GO" id="GO:0005737">
    <property type="term" value="C:cytoplasm"/>
    <property type="evidence" value="ECO:0007669"/>
    <property type="project" value="UniProtKB-SubCell"/>
</dbReference>
<dbReference type="NCBIfam" id="TIGR00125">
    <property type="entry name" value="cyt_tran_rel"/>
    <property type="match status" value="1"/>
</dbReference>
<feature type="binding site" evidence="9">
    <location>
        <position position="39"/>
    </location>
    <ligand>
        <name>ATP</name>
        <dbReference type="ChEBI" id="CHEBI:30616"/>
    </ligand>
</feature>
<dbReference type="CDD" id="cd02163">
    <property type="entry name" value="PPAT"/>
    <property type="match status" value="1"/>
</dbReference>
<keyword evidence="6 9" id="KW-0460">Magnesium</keyword>
<dbReference type="PANTHER" id="PTHR21342">
    <property type="entry name" value="PHOSPHOPANTETHEINE ADENYLYLTRANSFERASE"/>
    <property type="match status" value="1"/>
</dbReference>
<evidence type="ECO:0000313" key="11">
    <source>
        <dbReference type="EMBL" id="SHH34122.1"/>
    </source>
</evidence>
<feature type="binding site" evidence="9">
    <location>
        <position position="114"/>
    </location>
    <ligand>
        <name>substrate</name>
    </ligand>
</feature>
<gene>
    <name evidence="9" type="primary">coaD</name>
    <name evidence="11" type="ORF">SAMN05443248_4495</name>
</gene>
<feature type="domain" description="Cytidyltransferase-like" evidence="10">
    <location>
        <begin position="27"/>
        <end position="160"/>
    </location>
</feature>
<dbReference type="AlphaFoldDB" id="A0A1M5S669"/>
<sequence>MSAVAGTSPACGADRGGVDGFMSRIALYPGSFDPVTNGHLDVVRQAVRLCDRLIVAIGVHPGKKPMFSIEERLEMVEEVFAPVAAAAGCAFDCTTYDNLTVTAAQKAGATIMIRGLRDGTDLDYEMQISGMNETMAPDVHTVFVPASVAVRPITATLVRQIAAMGGDVSAFVPQQVAASLKTKFPG</sequence>
<dbReference type="GO" id="GO:0015937">
    <property type="term" value="P:coenzyme A biosynthetic process"/>
    <property type="evidence" value="ECO:0007669"/>
    <property type="project" value="UniProtKB-UniRule"/>
</dbReference>
<dbReference type="InterPro" id="IPR004821">
    <property type="entry name" value="Cyt_trans-like"/>
</dbReference>
<evidence type="ECO:0000256" key="5">
    <source>
        <dbReference type="ARBA" id="ARBA00022840"/>
    </source>
</evidence>
<evidence type="ECO:0000256" key="2">
    <source>
        <dbReference type="ARBA" id="ARBA00022679"/>
    </source>
</evidence>
<dbReference type="EMBL" id="LT670817">
    <property type="protein sequence ID" value="SHH34122.1"/>
    <property type="molecule type" value="Genomic_DNA"/>
</dbReference>
<dbReference type="HAMAP" id="MF_00151">
    <property type="entry name" value="PPAT_bact"/>
    <property type="match status" value="1"/>
</dbReference>
<evidence type="ECO:0000259" key="10">
    <source>
        <dbReference type="Pfam" id="PF01467"/>
    </source>
</evidence>
<dbReference type="PRINTS" id="PR01020">
    <property type="entry name" value="LPSBIOSNTHSS"/>
</dbReference>
<comment type="subcellular location">
    <subcellularLocation>
        <location evidence="9">Cytoplasm</location>
    </subcellularLocation>
</comment>
<feature type="binding site" evidence="9">
    <location>
        <begin position="150"/>
        <end position="156"/>
    </location>
    <ligand>
        <name>ATP</name>
        <dbReference type="ChEBI" id="CHEBI:30616"/>
    </ligand>
</feature>
<reference evidence="11 12" key="1">
    <citation type="submission" date="2016-11" db="EMBL/GenBank/DDBJ databases">
        <authorList>
            <person name="Jaros S."/>
            <person name="Januszkiewicz K."/>
            <person name="Wedrychowicz H."/>
        </authorList>
    </citation>
    <scope>NUCLEOTIDE SEQUENCE [LARGE SCALE GENOMIC DNA]</scope>
    <source>
        <strain evidence="11 12">GAS138</strain>
    </source>
</reference>
<keyword evidence="7 9" id="KW-0173">Coenzyme A biosynthesis</keyword>
<dbReference type="EC" id="2.7.7.3" evidence="9"/>
<keyword evidence="4 9" id="KW-0547">Nucleotide-binding</keyword>
<dbReference type="InterPro" id="IPR001980">
    <property type="entry name" value="PPAT"/>
</dbReference>
<dbReference type="InterPro" id="IPR014729">
    <property type="entry name" value="Rossmann-like_a/b/a_fold"/>
</dbReference>
<comment type="function">
    <text evidence="9">Reversibly transfers an adenylyl group from ATP to 4'-phosphopantetheine, yielding dephospho-CoA (dPCoA) and pyrophosphate.</text>
</comment>
<accession>A0A1M5S669</accession>
<comment type="catalytic activity">
    <reaction evidence="8 9">
        <text>(R)-4'-phosphopantetheine + ATP + H(+) = 3'-dephospho-CoA + diphosphate</text>
        <dbReference type="Rhea" id="RHEA:19801"/>
        <dbReference type="ChEBI" id="CHEBI:15378"/>
        <dbReference type="ChEBI" id="CHEBI:30616"/>
        <dbReference type="ChEBI" id="CHEBI:33019"/>
        <dbReference type="ChEBI" id="CHEBI:57328"/>
        <dbReference type="ChEBI" id="CHEBI:61723"/>
        <dbReference type="EC" id="2.7.7.3"/>
    </reaction>
</comment>
<feature type="binding site" evidence="9">
    <location>
        <begin position="31"/>
        <end position="32"/>
    </location>
    <ligand>
        <name>ATP</name>
        <dbReference type="ChEBI" id="CHEBI:30616"/>
    </ligand>
</feature>
<dbReference type="Gene3D" id="3.40.50.620">
    <property type="entry name" value="HUPs"/>
    <property type="match status" value="1"/>
</dbReference>
<organism evidence="11 12">
    <name type="scientific">Bradyrhizobium erythrophlei</name>
    <dbReference type="NCBI Taxonomy" id="1437360"/>
    <lineage>
        <taxon>Bacteria</taxon>
        <taxon>Pseudomonadati</taxon>
        <taxon>Pseudomonadota</taxon>
        <taxon>Alphaproteobacteria</taxon>
        <taxon>Hyphomicrobiales</taxon>
        <taxon>Nitrobacteraceae</taxon>
        <taxon>Bradyrhizobium</taxon>
    </lineage>
</organism>
<keyword evidence="1 9" id="KW-0963">Cytoplasm</keyword>
<feature type="binding site" evidence="9">
    <location>
        <begin position="115"/>
        <end position="117"/>
    </location>
    <ligand>
        <name>ATP</name>
        <dbReference type="ChEBI" id="CHEBI:30616"/>
    </ligand>
</feature>
<evidence type="ECO:0000256" key="6">
    <source>
        <dbReference type="ARBA" id="ARBA00022842"/>
    </source>
</evidence>
<keyword evidence="2 9" id="KW-0808">Transferase</keyword>
<name>A0A1M5S669_9BRAD</name>
<dbReference type="GO" id="GO:0005524">
    <property type="term" value="F:ATP binding"/>
    <property type="evidence" value="ECO:0007669"/>
    <property type="project" value="UniProtKB-KW"/>
</dbReference>